<dbReference type="EMBL" id="BAYM01000077">
    <property type="protein sequence ID" value="GAN36368.1"/>
    <property type="molecule type" value="Genomic_DNA"/>
</dbReference>
<evidence type="ECO:0000256" key="3">
    <source>
        <dbReference type="ARBA" id="ARBA00023235"/>
    </source>
</evidence>
<dbReference type="GO" id="GO:0120159">
    <property type="term" value="F:rRNA pseudouridine synthase activity"/>
    <property type="evidence" value="ECO:0007669"/>
    <property type="project" value="UniProtKB-ARBA"/>
</dbReference>
<sequence length="236" mass="25895">MRLDKYLSHLQFGSRKEVKALIRDKRVRVAGDLITDPGYNVLPGIAVEVNDAQADGPLEVDYLMNKPAGVITATEDPTQSTVLDLIRPHDYRPGLYPVGRLDKDTTGLLLLTTDGNLGHALLSPNRHIAKTYAATLAKTLTADMKQRLETGIDLKDFTTAPAQVVVLPDTDGKRIQITITEGKFHQVKRMLLAVDNEVTALTRIAMGPLSLPADLAAGEYRALTDDERTDLDNITR</sequence>
<dbReference type="InterPro" id="IPR006145">
    <property type="entry name" value="PsdUridine_synth_RsuA/RluA"/>
</dbReference>
<dbReference type="NCBIfam" id="TIGR00093">
    <property type="entry name" value="pseudouridine synthase"/>
    <property type="match status" value="1"/>
</dbReference>
<dbReference type="SMART" id="SM00363">
    <property type="entry name" value="S4"/>
    <property type="match status" value="1"/>
</dbReference>
<dbReference type="PROSITE" id="PS01149">
    <property type="entry name" value="PSI_RSU"/>
    <property type="match status" value="1"/>
</dbReference>
<dbReference type="InterPro" id="IPR036986">
    <property type="entry name" value="S4_RNA-bd_sf"/>
</dbReference>
<dbReference type="InterPro" id="IPR050343">
    <property type="entry name" value="RsuA_PseudoU_synthase"/>
</dbReference>
<evidence type="ECO:0000256" key="4">
    <source>
        <dbReference type="PROSITE-ProRule" id="PRU00182"/>
    </source>
</evidence>
<dbReference type="Gene3D" id="3.30.70.580">
    <property type="entry name" value="Pseudouridine synthase I, catalytic domain, N-terminal subdomain"/>
    <property type="match status" value="1"/>
</dbReference>
<organism evidence="7 8">
    <name type="scientific">Lacticaseibacillus paracasei NRIC 0644</name>
    <dbReference type="NCBI Taxonomy" id="1435038"/>
    <lineage>
        <taxon>Bacteria</taxon>
        <taxon>Bacillati</taxon>
        <taxon>Bacillota</taxon>
        <taxon>Bacilli</taxon>
        <taxon>Lactobacillales</taxon>
        <taxon>Lactobacillaceae</taxon>
        <taxon>Lacticaseibacillus</taxon>
    </lineage>
</organism>
<dbReference type="Proteomes" id="UP000032552">
    <property type="component" value="Unassembled WGS sequence"/>
</dbReference>
<dbReference type="InterPro" id="IPR000748">
    <property type="entry name" value="PsdUridine_synth_RsuA/RluB/E/F"/>
</dbReference>
<dbReference type="GeneID" id="57089493"/>
<dbReference type="SUPFAM" id="SSF55174">
    <property type="entry name" value="Alpha-L RNA-binding motif"/>
    <property type="match status" value="1"/>
</dbReference>
<dbReference type="InterPro" id="IPR018496">
    <property type="entry name" value="PsdUridine_synth_RsuA/RluB_CS"/>
</dbReference>
<dbReference type="CDD" id="cd00165">
    <property type="entry name" value="S4"/>
    <property type="match status" value="1"/>
</dbReference>
<dbReference type="SUPFAM" id="SSF55120">
    <property type="entry name" value="Pseudouridine synthase"/>
    <property type="match status" value="1"/>
</dbReference>
<dbReference type="InterPro" id="IPR020103">
    <property type="entry name" value="PsdUridine_synth_cat_dom_sf"/>
</dbReference>
<evidence type="ECO:0000256" key="2">
    <source>
        <dbReference type="ARBA" id="ARBA00022884"/>
    </source>
</evidence>
<evidence type="ECO:0000313" key="8">
    <source>
        <dbReference type="Proteomes" id="UP000032552"/>
    </source>
</evidence>
<dbReference type="PANTHER" id="PTHR47683:SF4">
    <property type="entry name" value="PSEUDOURIDINE SYNTHASE"/>
    <property type="match status" value="1"/>
</dbReference>
<dbReference type="FunFam" id="3.30.70.1560:FF:000001">
    <property type="entry name" value="Pseudouridine synthase"/>
    <property type="match status" value="1"/>
</dbReference>
<keyword evidence="3 5" id="KW-0413">Isomerase</keyword>
<dbReference type="AlphaFoldDB" id="A0A0C9QCL3"/>
<protein>
    <recommendedName>
        <fullName evidence="5">Pseudouridine synthase</fullName>
        <ecNumber evidence="5">5.4.99.-</ecNumber>
    </recommendedName>
</protein>
<dbReference type="Gene3D" id="3.30.70.1560">
    <property type="entry name" value="Alpha-L RNA-binding motif"/>
    <property type="match status" value="1"/>
</dbReference>
<proteinExistence type="inferred from homology"/>
<dbReference type="GO" id="GO:0000455">
    <property type="term" value="P:enzyme-directed rRNA pseudouridine synthesis"/>
    <property type="evidence" value="ECO:0007669"/>
    <property type="project" value="UniProtKB-ARBA"/>
</dbReference>
<dbReference type="GO" id="GO:0005829">
    <property type="term" value="C:cytosol"/>
    <property type="evidence" value="ECO:0007669"/>
    <property type="project" value="UniProtKB-ARBA"/>
</dbReference>
<reference evidence="8" key="1">
    <citation type="submission" date="2014-05" db="EMBL/GenBank/DDBJ databases">
        <title>Whole genome sequencing of Lactobacillus casei NRIC0644.</title>
        <authorList>
            <person name="Atarashi H."/>
            <person name="Yoshida Y."/>
            <person name="Fujimura S."/>
            <person name="Tanaka N."/>
            <person name="Shiwa Y."/>
            <person name="Yoshikawa H."/>
            <person name="Okada S."/>
            <person name="Nakagawa J."/>
        </authorList>
    </citation>
    <scope>NUCLEOTIDE SEQUENCE [LARGE SCALE GENOMIC DNA]</scope>
    <source>
        <strain evidence="8">NRIC0644</strain>
    </source>
</reference>
<dbReference type="InterPro" id="IPR002942">
    <property type="entry name" value="S4_RNA-bd"/>
</dbReference>
<evidence type="ECO:0000259" key="6">
    <source>
        <dbReference type="SMART" id="SM00363"/>
    </source>
</evidence>
<dbReference type="Pfam" id="PF01479">
    <property type="entry name" value="S4"/>
    <property type="match status" value="1"/>
</dbReference>
<evidence type="ECO:0000256" key="1">
    <source>
        <dbReference type="ARBA" id="ARBA00008348"/>
    </source>
</evidence>
<evidence type="ECO:0000313" key="7">
    <source>
        <dbReference type="EMBL" id="GAN36368.1"/>
    </source>
</evidence>
<accession>A0A0C9QCL3</accession>
<evidence type="ECO:0000256" key="5">
    <source>
        <dbReference type="RuleBase" id="RU003887"/>
    </source>
</evidence>
<comment type="similarity">
    <text evidence="1 5">Belongs to the pseudouridine synthase RsuA family.</text>
</comment>
<dbReference type="EC" id="5.4.99.-" evidence="5"/>
<dbReference type="Gene3D" id="3.10.290.10">
    <property type="entry name" value="RNA-binding S4 domain"/>
    <property type="match status" value="1"/>
</dbReference>
<dbReference type="PROSITE" id="PS50889">
    <property type="entry name" value="S4"/>
    <property type="match status" value="1"/>
</dbReference>
<comment type="caution">
    <text evidence="7">The sequence shown here is derived from an EMBL/GenBank/DDBJ whole genome shotgun (WGS) entry which is preliminary data.</text>
</comment>
<name>A0A0C9QCL3_LACPA</name>
<dbReference type="PANTHER" id="PTHR47683">
    <property type="entry name" value="PSEUDOURIDINE SYNTHASE FAMILY PROTEIN-RELATED"/>
    <property type="match status" value="1"/>
</dbReference>
<gene>
    <name evidence="7" type="ORF">LC0644_0957</name>
</gene>
<dbReference type="Pfam" id="PF00849">
    <property type="entry name" value="PseudoU_synth_2"/>
    <property type="match status" value="1"/>
</dbReference>
<dbReference type="InterPro" id="IPR042092">
    <property type="entry name" value="PsdUridine_s_RsuA/RluB/E/F_cat"/>
</dbReference>
<dbReference type="RefSeq" id="WP_003564131.1">
    <property type="nucleotide sequence ID" value="NZ_BAYM01000077.1"/>
</dbReference>
<dbReference type="InterPro" id="IPR020094">
    <property type="entry name" value="TruA/RsuA/RluB/E/F_N"/>
</dbReference>
<dbReference type="GO" id="GO:0003723">
    <property type="term" value="F:RNA binding"/>
    <property type="evidence" value="ECO:0007669"/>
    <property type="project" value="UniProtKB-KW"/>
</dbReference>
<keyword evidence="2 4" id="KW-0694">RNA-binding</keyword>
<feature type="domain" description="RNA-binding S4" evidence="6">
    <location>
        <begin position="1"/>
        <end position="57"/>
    </location>
</feature>